<dbReference type="PANTHER" id="PTHR30146:SF109">
    <property type="entry name" value="HTH-TYPE TRANSCRIPTIONAL REGULATOR GALS"/>
    <property type="match status" value="1"/>
</dbReference>
<dbReference type="Pfam" id="PF00356">
    <property type="entry name" value="LacI"/>
    <property type="match status" value="1"/>
</dbReference>
<proteinExistence type="predicted"/>
<evidence type="ECO:0000256" key="2">
    <source>
        <dbReference type="ARBA" id="ARBA00023125"/>
    </source>
</evidence>
<protein>
    <submittedName>
        <fullName evidence="5">LacI family DNA-binding transcriptional regulator</fullName>
    </submittedName>
</protein>
<keyword evidence="6" id="KW-1185">Reference proteome</keyword>
<dbReference type="RefSeq" id="WP_136354098.1">
    <property type="nucleotide sequence ID" value="NZ_SSNY01000002.1"/>
</dbReference>
<dbReference type="GO" id="GO:0003677">
    <property type="term" value="F:DNA binding"/>
    <property type="evidence" value="ECO:0007669"/>
    <property type="project" value="UniProtKB-KW"/>
</dbReference>
<dbReference type="PROSITE" id="PS50932">
    <property type="entry name" value="HTH_LACI_2"/>
    <property type="match status" value="1"/>
</dbReference>
<evidence type="ECO:0000259" key="4">
    <source>
        <dbReference type="PROSITE" id="PS50932"/>
    </source>
</evidence>
<dbReference type="Gene3D" id="1.10.260.40">
    <property type="entry name" value="lambda repressor-like DNA-binding domains"/>
    <property type="match status" value="1"/>
</dbReference>
<evidence type="ECO:0000313" key="6">
    <source>
        <dbReference type="Proteomes" id="UP000306441"/>
    </source>
</evidence>
<dbReference type="SUPFAM" id="SSF47413">
    <property type="entry name" value="lambda repressor-like DNA-binding domains"/>
    <property type="match status" value="1"/>
</dbReference>
<keyword evidence="3" id="KW-0804">Transcription</keyword>
<reference evidence="5 6" key="1">
    <citation type="submission" date="2019-04" db="EMBL/GenBank/DDBJ databases">
        <title>Mesorhizobium composti sp. nov., isolated from compost.</title>
        <authorList>
            <person name="Lin S.-Y."/>
            <person name="Hameed A."/>
            <person name="Hsieh Y.-T."/>
            <person name="Young C.-C."/>
        </authorList>
    </citation>
    <scope>NUCLEOTIDE SEQUENCE [LARGE SCALE GENOMIC DNA]</scope>
    <source>
        <strain evidence="5 6">CC-YTH430</strain>
    </source>
</reference>
<dbReference type="PANTHER" id="PTHR30146">
    <property type="entry name" value="LACI-RELATED TRANSCRIPTIONAL REPRESSOR"/>
    <property type="match status" value="1"/>
</dbReference>
<evidence type="ECO:0000256" key="3">
    <source>
        <dbReference type="ARBA" id="ARBA00023163"/>
    </source>
</evidence>
<name>A0ABY2QA98_9HYPH</name>
<feature type="domain" description="HTH lacI-type" evidence="4">
    <location>
        <begin position="13"/>
        <end position="67"/>
    </location>
</feature>
<accession>A0ABY2QA98</accession>
<dbReference type="CDD" id="cd20009">
    <property type="entry name" value="PBP1_RafR-like"/>
    <property type="match status" value="1"/>
</dbReference>
<dbReference type="Proteomes" id="UP000306441">
    <property type="component" value="Unassembled WGS sequence"/>
</dbReference>
<organism evidence="5 6">
    <name type="scientific">Ollibium composti</name>
    <dbReference type="NCBI Taxonomy" id="2675109"/>
    <lineage>
        <taxon>Bacteria</taxon>
        <taxon>Pseudomonadati</taxon>
        <taxon>Pseudomonadota</taxon>
        <taxon>Alphaproteobacteria</taxon>
        <taxon>Hyphomicrobiales</taxon>
        <taxon>Phyllobacteriaceae</taxon>
        <taxon>Ollibium</taxon>
    </lineage>
</organism>
<dbReference type="SMART" id="SM00354">
    <property type="entry name" value="HTH_LACI"/>
    <property type="match status" value="1"/>
</dbReference>
<keyword evidence="2 5" id="KW-0238">DNA-binding</keyword>
<dbReference type="InterPro" id="IPR046335">
    <property type="entry name" value="LacI/GalR-like_sensor"/>
</dbReference>
<sequence length="362" mass="38908">MAEGRSTSGRSSPTIKTLAAHTGYSIATISKALRGSPVVTDATREAILSAARELGYQANARGMALRTGKTYQAAVLMPITSAAGYEWDGVEYTQILSGISQALDGSDYQLAVHGYRSFDDACAVARRIAGQRLADGLIFSGVLADDERIAMLVEADFPFVSLGRCRQPLVYAHVDVDNEWASHAATARLIAGGHRRIGLINAAPRLSYALDRIDGFCRAFREAGLEPSLDLVKGGDLTARFGRDSTLALFKGSVPPTALVCVNEATTLGVLSALGSIGLRVGEDVDVIAYDDINVSAYFNPPVTTFYQPIELLGRRLGEFLLLRMAGEDPAGLREVFRPEMIGRQPDDLGGRLSRRRPTLES</sequence>
<dbReference type="SUPFAM" id="SSF53822">
    <property type="entry name" value="Periplasmic binding protein-like I"/>
    <property type="match status" value="1"/>
</dbReference>
<dbReference type="InterPro" id="IPR000843">
    <property type="entry name" value="HTH_LacI"/>
</dbReference>
<gene>
    <name evidence="5" type="ORF">E6C48_03520</name>
</gene>
<comment type="caution">
    <text evidence="5">The sequence shown here is derived from an EMBL/GenBank/DDBJ whole genome shotgun (WGS) entry which is preliminary data.</text>
</comment>
<keyword evidence="1" id="KW-0805">Transcription regulation</keyword>
<dbReference type="EMBL" id="SSNY01000002">
    <property type="protein sequence ID" value="THF58739.1"/>
    <property type="molecule type" value="Genomic_DNA"/>
</dbReference>
<dbReference type="Gene3D" id="3.40.50.2300">
    <property type="match status" value="2"/>
</dbReference>
<evidence type="ECO:0000313" key="5">
    <source>
        <dbReference type="EMBL" id="THF58739.1"/>
    </source>
</evidence>
<dbReference type="InterPro" id="IPR010982">
    <property type="entry name" value="Lambda_DNA-bd_dom_sf"/>
</dbReference>
<dbReference type="CDD" id="cd01392">
    <property type="entry name" value="HTH_LacI"/>
    <property type="match status" value="1"/>
</dbReference>
<dbReference type="Pfam" id="PF13377">
    <property type="entry name" value="Peripla_BP_3"/>
    <property type="match status" value="1"/>
</dbReference>
<dbReference type="InterPro" id="IPR028082">
    <property type="entry name" value="Peripla_BP_I"/>
</dbReference>
<evidence type="ECO:0000256" key="1">
    <source>
        <dbReference type="ARBA" id="ARBA00023015"/>
    </source>
</evidence>